<dbReference type="RefSeq" id="XP_017770838.1">
    <property type="nucleotide sequence ID" value="XM_017915349.1"/>
</dbReference>
<dbReference type="Proteomes" id="UP000695000">
    <property type="component" value="Unplaced"/>
</dbReference>
<evidence type="ECO:0000313" key="3">
    <source>
        <dbReference type="Proteomes" id="UP000695000"/>
    </source>
</evidence>
<sequence>MLQRAPFLLENKAAQVTKAVFSNFDESNPQVLPNVWEAAFLTITTFKKWFKYINVDELFLPKLWKVLRQGGQGNGTVNYPNLRPLLSHLPPNHDIENFCINYMNNMRIGIQQKKIRSSQSESRALYVALIECLQYIILKNESNLALCETLIDEQLIVLMEWSLENGPAAYKTLFKQIAALIQYWHRNIELYPNYKTMCDHVWIKLKTLFENKIGMNEDYMARQIEFFLCLKSTTKPKKQLKVKFDGKDCKSGDDGQSHGETSTVSEEYFNCLNYLICSSCICCVNTIRRNPQPSIVDHLLYMVQEFENETLLKHLNSKVNSSENMIDVCTKIILPWIDDDSIRSRGVIDLLFIIFKYLKYEEKALVLKTLDKVPYEDCFGWCVAKCLSHPFNMDLEVQNWLGSKRVGDFLVRLMEYEIADKSSPEFSFLLKQTLTQTSNGDLLIRKNSVIEIIESLSACLMSPHNHPKTINTCARLGAYLAAFLYTESLKDAYSDKLLIGLFTLSCKNVYPEALTKDTIWEVNTAWQDVITLITGEIQKNELKILAETFAKIVEKKLFNAIETINSDKLVEKIVSFLNSVAKCKPLYVGELISLFIKRTIILQQAKILKHQIQLIEYLKGNLSDPYAYSMVDRDQLELIDEVEISKYFTWKEIMLSVITSPIDEDNDCQSDNGSTGNILLKLAQYTESIICELLHDIVLLESVNQNFKSVRNYVKLGDQLVNLKDKLFNILDHTDSDTQLKVCAILVDKAGKEGWLWTNTVHLWFVEMSNYSAIKVYDNLLPSMNTKLAKLHLTQILGSNLSYDNIHCKVGPVGDVVILRSLLHCDEIDVQIAEVFKKIEILEYFFNVYTIDFMNWIQVQVPIEIMRMFTVLVNTRTNQLNSRQWQLILVFLSTWSRKISVIKSICDNIQISAFILSIVKLFAAITVYIEELAEEQPANSLIDEWKLVFDIPISSDIMSIWLYLSEKYECKVNKMSITDMVYLHELGNVIGHVNGNYIFLTDIAGMPEWSKVFDQCCTLLINSEHSLQLWGYNMLTSLSSGLIEISVDTNTSHEKDMIFEQLKDLLDGTHNMVNNMLLDFK</sequence>
<proteinExistence type="inferred from homology"/>
<keyword evidence="1" id="KW-0479">Metal-binding</keyword>
<evidence type="ECO:0000259" key="2">
    <source>
        <dbReference type="Pfam" id="PF22958"/>
    </source>
</evidence>
<evidence type="ECO:0000313" key="4">
    <source>
        <dbReference type="RefSeq" id="XP_017770838.1"/>
    </source>
</evidence>
<keyword evidence="1" id="KW-0833">Ubl conjugation pathway</keyword>
<accession>A0ABM1M8D8</accession>
<keyword evidence="1" id="KW-0808">Transferase</keyword>
<feature type="domain" description="E3 ubiquitin-protein ligase listerin N-terminal" evidence="2">
    <location>
        <begin position="2"/>
        <end position="89"/>
    </location>
</feature>
<dbReference type="Pfam" id="PF22958">
    <property type="entry name" value="Ltn1_1st"/>
    <property type="match status" value="1"/>
</dbReference>
<comment type="function">
    <text evidence="1">E3 ubiquitin-protein ligase. Component of the ribosome quality control complex (RQC), a ribosome-associated complex that mediates ubiquitination and extraction of incompletely synthesized nascent chains for proteasomal degradation.</text>
</comment>
<dbReference type="GeneID" id="108558435"/>
<comment type="subunit">
    <text evidence="1">Component of the ribosome quality control complex (RQC).</text>
</comment>
<comment type="pathway">
    <text evidence="1">Protein modification; protein ubiquitination.</text>
</comment>
<dbReference type="PANTHER" id="PTHR12389">
    <property type="entry name" value="ZINC FINGER PROTEIN 294"/>
    <property type="match status" value="1"/>
</dbReference>
<comment type="catalytic activity">
    <reaction evidence="1">
        <text>S-ubiquitinyl-[E2 ubiquitin-conjugating enzyme]-L-cysteine + [acceptor protein]-L-lysine = [E2 ubiquitin-conjugating enzyme]-L-cysteine + N(6)-ubiquitinyl-[acceptor protein]-L-lysine.</text>
        <dbReference type="EC" id="2.3.2.27"/>
    </reaction>
</comment>
<protein>
    <recommendedName>
        <fullName evidence="1">E3 ubiquitin-protein ligase listerin</fullName>
        <ecNumber evidence="1">2.3.2.27</ecNumber>
    </recommendedName>
    <alternativeName>
        <fullName evidence="1">RING-type E3 ubiquitin transferase listerin</fullName>
    </alternativeName>
</protein>
<comment type="similarity">
    <text evidence="1">Belongs to the LTN1 family.</text>
</comment>
<keyword evidence="1" id="KW-0862">Zinc</keyword>
<dbReference type="EC" id="2.3.2.27" evidence="1"/>
<gene>
    <name evidence="4" type="primary">LOC108558435</name>
</gene>
<name>A0ABM1M8D8_NICVS</name>
<keyword evidence="1" id="KW-0863">Zinc-finger</keyword>
<evidence type="ECO:0000256" key="1">
    <source>
        <dbReference type="RuleBase" id="RU367090"/>
    </source>
</evidence>
<organism evidence="3 4">
    <name type="scientific">Nicrophorus vespilloides</name>
    <name type="common">Boreal carrion beetle</name>
    <dbReference type="NCBI Taxonomy" id="110193"/>
    <lineage>
        <taxon>Eukaryota</taxon>
        <taxon>Metazoa</taxon>
        <taxon>Ecdysozoa</taxon>
        <taxon>Arthropoda</taxon>
        <taxon>Hexapoda</taxon>
        <taxon>Insecta</taxon>
        <taxon>Pterygota</taxon>
        <taxon>Neoptera</taxon>
        <taxon>Endopterygota</taxon>
        <taxon>Coleoptera</taxon>
        <taxon>Polyphaga</taxon>
        <taxon>Staphyliniformia</taxon>
        <taxon>Silphidae</taxon>
        <taxon>Nicrophorinae</taxon>
        <taxon>Nicrophorus</taxon>
    </lineage>
</organism>
<dbReference type="InterPro" id="IPR054476">
    <property type="entry name" value="Ltn1_N"/>
</dbReference>
<reference evidence="4" key="1">
    <citation type="submission" date="2025-08" db="UniProtKB">
        <authorList>
            <consortium name="RefSeq"/>
        </authorList>
    </citation>
    <scope>IDENTIFICATION</scope>
    <source>
        <tissue evidence="4">Whole Larva</tissue>
    </source>
</reference>
<dbReference type="PANTHER" id="PTHR12389:SF0">
    <property type="entry name" value="E3 UBIQUITIN-PROTEIN LIGASE LISTERIN"/>
    <property type="match status" value="1"/>
</dbReference>
<keyword evidence="3" id="KW-1185">Reference proteome</keyword>
<dbReference type="InterPro" id="IPR039795">
    <property type="entry name" value="LTN1/Rkr1"/>
</dbReference>